<keyword evidence="2" id="KW-1185">Reference proteome</keyword>
<dbReference type="EMBL" id="BAAASD010000003">
    <property type="protein sequence ID" value="GAA2330096.1"/>
    <property type="molecule type" value="Genomic_DNA"/>
</dbReference>
<dbReference type="Proteomes" id="UP001500253">
    <property type="component" value="Unassembled WGS sequence"/>
</dbReference>
<gene>
    <name evidence="1" type="ORF">GCM10010246_11210</name>
</gene>
<sequence>MAVQEGEYRMWAALARRDDLPDAAHGAIIDGLLPGDGAFESSSWQHGVFKETLPTLLARVTDQGLRDRLIAAGSSDQITELVHQNVLGPDDVPGVLRHHRVTHELIAALARHDAHREVVLALVNNLRLSDLVPVALSCELLCLEDLDRIPRVPDWLLDALVRRGLDLVTAQLNAFGSDQQGGTYRRPPAWPGYEACHLVLERCPDKWPALVEDAATGQAMRHILLDCVATEKISDEVLASCVPALCLPERAALTQPARDHRQRLQHIARRVAAHPRLRDMAGTELKDAADQCVREGRLLHAAKVKRYKPYELTSMAADLALTSGDADQLAKLCTLVSRLPEPVALQQRYAHDDEDEPIRPKVLLSSDSRISAISALAHNPHLDQSLVTGLLERLHPVEVQWLLTYDQEVPAWLQQAAAEHAAAHRQWEVPRILSDTELDTYADPQSVMQGWLDATGDHRSCFYHQVEYAILASRHRTDVLVRQLPAPLVLSDYKDPVASEELLRTCGSDPGRWQAMVETLATSRLDYSETFGQFIDRFKAGCDGS</sequence>
<name>A0ABN3FGR7_9ACTN</name>
<evidence type="ECO:0000313" key="2">
    <source>
        <dbReference type="Proteomes" id="UP001500253"/>
    </source>
</evidence>
<proteinExistence type="predicted"/>
<evidence type="ECO:0000313" key="1">
    <source>
        <dbReference type="EMBL" id="GAA2330096.1"/>
    </source>
</evidence>
<dbReference type="RefSeq" id="WP_346173354.1">
    <property type="nucleotide sequence ID" value="NZ_BAAASD010000003.1"/>
</dbReference>
<accession>A0ABN3FGR7</accession>
<comment type="caution">
    <text evidence="1">The sequence shown here is derived from an EMBL/GenBank/DDBJ whole genome shotgun (WGS) entry which is preliminary data.</text>
</comment>
<organism evidence="1 2">
    <name type="scientific">Streptomyces cuspidosporus</name>
    <dbReference type="NCBI Taxonomy" id="66882"/>
    <lineage>
        <taxon>Bacteria</taxon>
        <taxon>Bacillati</taxon>
        <taxon>Actinomycetota</taxon>
        <taxon>Actinomycetes</taxon>
        <taxon>Kitasatosporales</taxon>
        <taxon>Streptomycetaceae</taxon>
        <taxon>Streptomyces</taxon>
    </lineage>
</organism>
<reference evidence="1 2" key="1">
    <citation type="journal article" date="2019" name="Int. J. Syst. Evol. Microbiol.">
        <title>The Global Catalogue of Microorganisms (GCM) 10K type strain sequencing project: providing services to taxonomists for standard genome sequencing and annotation.</title>
        <authorList>
            <consortium name="The Broad Institute Genomics Platform"/>
            <consortium name="The Broad Institute Genome Sequencing Center for Infectious Disease"/>
            <person name="Wu L."/>
            <person name="Ma J."/>
        </authorList>
    </citation>
    <scope>NUCLEOTIDE SEQUENCE [LARGE SCALE GENOMIC DNA]</scope>
    <source>
        <strain evidence="1 2">JCM 4316</strain>
    </source>
</reference>
<protein>
    <submittedName>
        <fullName evidence="1">Uncharacterized protein</fullName>
    </submittedName>
</protein>